<reference evidence="1" key="1">
    <citation type="submission" date="2023-07" db="EMBL/GenBank/DDBJ databases">
        <title>Black Yeasts Isolated from many extreme environments.</title>
        <authorList>
            <person name="Coleine C."/>
            <person name="Stajich J.E."/>
            <person name="Selbmann L."/>
        </authorList>
    </citation>
    <scope>NUCLEOTIDE SEQUENCE</scope>
    <source>
        <strain evidence="1">CCFEE 5714</strain>
    </source>
</reference>
<organism evidence="1 2">
    <name type="scientific">Vermiconidia calcicola</name>
    <dbReference type="NCBI Taxonomy" id="1690605"/>
    <lineage>
        <taxon>Eukaryota</taxon>
        <taxon>Fungi</taxon>
        <taxon>Dikarya</taxon>
        <taxon>Ascomycota</taxon>
        <taxon>Pezizomycotina</taxon>
        <taxon>Dothideomycetes</taxon>
        <taxon>Dothideomycetidae</taxon>
        <taxon>Mycosphaerellales</taxon>
        <taxon>Extremaceae</taxon>
        <taxon>Vermiconidia</taxon>
    </lineage>
</organism>
<comment type="caution">
    <text evidence="1">The sequence shown here is derived from an EMBL/GenBank/DDBJ whole genome shotgun (WGS) entry which is preliminary data.</text>
</comment>
<dbReference type="EMBL" id="JAUTXU010000067">
    <property type="protein sequence ID" value="KAK3712845.1"/>
    <property type="molecule type" value="Genomic_DNA"/>
</dbReference>
<accession>A0ACC3N9Z7</accession>
<name>A0ACC3N9Z7_9PEZI</name>
<gene>
    <name evidence="1" type="ORF">LTR37_008936</name>
</gene>
<dbReference type="Proteomes" id="UP001281147">
    <property type="component" value="Unassembled WGS sequence"/>
</dbReference>
<evidence type="ECO:0000313" key="1">
    <source>
        <dbReference type="EMBL" id="KAK3712845.1"/>
    </source>
</evidence>
<sequence length="866" mass="94803">MARRVVAADIESPPSFLPPRRPSSLPNLTKSGSSWQFTTSDAQSSTIDSPPPFLPPRRPSQSRTGPPAGGVKQRSRPLTQENDSRPTSLQSFSSGDTFNKTNLRRAPSNNSERSKRLLKTDLESLVRSPQLEPIRDDEPLRTGLNRPAPPGWPPGPPTALRQSSLRIMSRPSEDELGPPMLPPAVLGTSRSDPQLDSGRLRPFTHLAPALDERRTQPLDQDSQLFGEEAPWRLPALPPSRPSTPQSAPRPKPKPSFARLSSFDNLLTYREEKAEWKRISRSPSLIQRAPSEPAMNANTRERTKAFAILDDPIFHDGQMTTDVEDAAPHGDYPAARPVTPAPSGKRNRFRHIAAEIGFCFTIAMTQFLAEYLISGFALELPRILSSHMQIGPGAMGMLWPASLLSLILSATLFIFARLADMYSGYLIFMFGVAWLAIWTLIPGFSRTLIWLDIARAMQGLAIAAFMPSTFTMVGSIYPEGPRKNFVMGLYSGCAPLGFFAGFLCAGTLPVDKPQWYFWIASILSAVTLITAFLSVPSDRTDREKLKLKMDWIGAFLIMAGLILVSYALAVEPYANQFEATKSAWAFPIVIGPFASGIVCLALAFWYEGWQATCPLLPFDFFKPKSVKSFSLACLCFYASFGVWLYNSAQYFQSPTGTTSYGPQGMSGTTLALWYTPTAIGGVILCIVGGSLMHIVPIMILLIISALAWIAAPLLLALAPLPLNYWSFVVPSMLCATIGIDLTFTISIVFFSSVQPLRYQGLSGAVCSSLVNLAMSFALSISEIVSKEAQSSEILPIQSINWGFQASFIYGAASAGHGLIICVLCVRISRSVVREQPTDEERPRPPSSDSTLVSEGEQRDEEGTAARN</sequence>
<proteinExistence type="predicted"/>
<protein>
    <submittedName>
        <fullName evidence="1">Uncharacterized protein</fullName>
    </submittedName>
</protein>
<evidence type="ECO:0000313" key="2">
    <source>
        <dbReference type="Proteomes" id="UP001281147"/>
    </source>
</evidence>
<keyword evidence="2" id="KW-1185">Reference proteome</keyword>